<reference evidence="2 3" key="1">
    <citation type="submission" date="2017-08" db="EMBL/GenBank/DDBJ databases">
        <title>Halomonas alkalisoli sp. nov., isolated from saline alkaline soil.</title>
        <authorList>
            <person name="Wang D."/>
            <person name="Zhang G."/>
        </authorList>
    </citation>
    <scope>NUCLEOTIDE SEQUENCE [LARGE SCALE GENOMIC DNA]</scope>
    <source>
        <strain evidence="2 3">WRN001</strain>
    </source>
</reference>
<organism evidence="2 3">
    <name type="scientific">Halomonas salipaludis</name>
    <dbReference type="NCBI Taxonomy" id="2032625"/>
    <lineage>
        <taxon>Bacteria</taxon>
        <taxon>Pseudomonadati</taxon>
        <taxon>Pseudomonadota</taxon>
        <taxon>Gammaproteobacteria</taxon>
        <taxon>Oceanospirillales</taxon>
        <taxon>Halomonadaceae</taxon>
        <taxon>Halomonas</taxon>
    </lineage>
</organism>
<dbReference type="CDD" id="cd02440">
    <property type="entry name" value="AdoMet_MTases"/>
    <property type="match status" value="1"/>
</dbReference>
<accession>A0A2A2ER68</accession>
<dbReference type="PANTHER" id="PTHR45036:SF1">
    <property type="entry name" value="METHYLTRANSFERASE LIKE 7A"/>
    <property type="match status" value="1"/>
</dbReference>
<gene>
    <name evidence="2" type="ORF">CK498_20705</name>
</gene>
<sequence length="206" mass="23376">MSFYENRVLPHFLHLACGNTVVDRQRAAVVPQARGRVLEVGMGSGLNIPHYDPDRVELVWGLEPSEGMRRKARHNVIGAPFEVRWLDLPGEEVPLDDNSVDTVVLTYTLCTIPDWHRALEQMRRVLKPGGQLLFCEHGTAPDEAVRQWQDRVNPLWRKVAGGCHLNRAIPELIEHAGFRIQRMETGYLPKVPRFAGFNFWGAAVPL</sequence>
<dbReference type="InterPro" id="IPR052356">
    <property type="entry name" value="Thiol_S-MT"/>
</dbReference>
<evidence type="ECO:0000313" key="3">
    <source>
        <dbReference type="Proteomes" id="UP000217771"/>
    </source>
</evidence>
<dbReference type="OrthoDB" id="323463at2"/>
<comment type="caution">
    <text evidence="2">The sequence shown here is derived from an EMBL/GenBank/DDBJ whole genome shotgun (WGS) entry which is preliminary data.</text>
</comment>
<dbReference type="Proteomes" id="UP000217771">
    <property type="component" value="Unassembled WGS sequence"/>
</dbReference>
<evidence type="ECO:0000313" key="2">
    <source>
        <dbReference type="EMBL" id="PAU74974.1"/>
    </source>
</evidence>
<keyword evidence="2" id="KW-0489">Methyltransferase</keyword>
<dbReference type="InterPro" id="IPR029063">
    <property type="entry name" value="SAM-dependent_MTases_sf"/>
</dbReference>
<protein>
    <submittedName>
        <fullName evidence="2">Class I SAM-dependent methyltransferase</fullName>
    </submittedName>
</protein>
<keyword evidence="3" id="KW-1185">Reference proteome</keyword>
<dbReference type="Pfam" id="PF08241">
    <property type="entry name" value="Methyltransf_11"/>
    <property type="match status" value="1"/>
</dbReference>
<dbReference type="GO" id="GO:0008757">
    <property type="term" value="F:S-adenosylmethionine-dependent methyltransferase activity"/>
    <property type="evidence" value="ECO:0007669"/>
    <property type="project" value="InterPro"/>
</dbReference>
<dbReference type="SUPFAM" id="SSF53335">
    <property type="entry name" value="S-adenosyl-L-methionine-dependent methyltransferases"/>
    <property type="match status" value="1"/>
</dbReference>
<name>A0A2A2ER68_9GAMM</name>
<evidence type="ECO:0000259" key="1">
    <source>
        <dbReference type="Pfam" id="PF08241"/>
    </source>
</evidence>
<dbReference type="AlphaFoldDB" id="A0A2A2ER68"/>
<dbReference type="EMBL" id="NSKB01000008">
    <property type="protein sequence ID" value="PAU74974.1"/>
    <property type="molecule type" value="Genomic_DNA"/>
</dbReference>
<proteinExistence type="predicted"/>
<keyword evidence="2" id="KW-0808">Transferase</keyword>
<dbReference type="GO" id="GO:0032259">
    <property type="term" value="P:methylation"/>
    <property type="evidence" value="ECO:0007669"/>
    <property type="project" value="UniProtKB-KW"/>
</dbReference>
<dbReference type="InterPro" id="IPR013216">
    <property type="entry name" value="Methyltransf_11"/>
</dbReference>
<feature type="domain" description="Methyltransferase type 11" evidence="1">
    <location>
        <begin position="38"/>
        <end position="134"/>
    </location>
</feature>
<dbReference type="Gene3D" id="3.40.50.150">
    <property type="entry name" value="Vaccinia Virus protein VP39"/>
    <property type="match status" value="1"/>
</dbReference>
<dbReference type="PANTHER" id="PTHR45036">
    <property type="entry name" value="METHYLTRANSFERASE LIKE 7B"/>
    <property type="match status" value="1"/>
</dbReference>